<protein>
    <submittedName>
        <fullName evidence="1">Uncharacterized protein</fullName>
    </submittedName>
</protein>
<reference evidence="1" key="1">
    <citation type="submission" date="2023-08" db="EMBL/GenBank/DDBJ databases">
        <title>A de novo genome assembly of Solanum verrucosum Schlechtendal, a Mexican diploid species geographically isolated from the other diploid A-genome species in potato relatives.</title>
        <authorList>
            <person name="Hosaka K."/>
        </authorList>
    </citation>
    <scope>NUCLEOTIDE SEQUENCE</scope>
    <source>
        <tissue evidence="1">Young leaves</tissue>
    </source>
</reference>
<evidence type="ECO:0000313" key="2">
    <source>
        <dbReference type="Proteomes" id="UP001234989"/>
    </source>
</evidence>
<gene>
    <name evidence="1" type="ORF">MTR67_012769</name>
</gene>
<proteinExistence type="predicted"/>
<keyword evidence="2" id="KW-1185">Reference proteome</keyword>
<dbReference type="AlphaFoldDB" id="A0AAF0QGA3"/>
<organism evidence="1 2">
    <name type="scientific">Solanum verrucosum</name>
    <dbReference type="NCBI Taxonomy" id="315347"/>
    <lineage>
        <taxon>Eukaryota</taxon>
        <taxon>Viridiplantae</taxon>
        <taxon>Streptophyta</taxon>
        <taxon>Embryophyta</taxon>
        <taxon>Tracheophyta</taxon>
        <taxon>Spermatophyta</taxon>
        <taxon>Magnoliopsida</taxon>
        <taxon>eudicotyledons</taxon>
        <taxon>Gunneridae</taxon>
        <taxon>Pentapetalae</taxon>
        <taxon>asterids</taxon>
        <taxon>lamiids</taxon>
        <taxon>Solanales</taxon>
        <taxon>Solanaceae</taxon>
        <taxon>Solanoideae</taxon>
        <taxon>Solaneae</taxon>
        <taxon>Solanum</taxon>
    </lineage>
</organism>
<dbReference type="Proteomes" id="UP001234989">
    <property type="component" value="Chromosome 3"/>
</dbReference>
<accession>A0AAF0QGA3</accession>
<dbReference type="EMBL" id="CP133614">
    <property type="protein sequence ID" value="WMV19384.1"/>
    <property type="molecule type" value="Genomic_DNA"/>
</dbReference>
<sequence length="29" mass="3252">MEFKLAMSARARVRLRTSNGSQVQATSRV</sequence>
<name>A0AAF0QGA3_SOLVR</name>
<evidence type="ECO:0000313" key="1">
    <source>
        <dbReference type="EMBL" id="WMV19384.1"/>
    </source>
</evidence>